<reference evidence="1 2" key="1">
    <citation type="submission" date="2020-04" db="EMBL/GenBank/DDBJ databases">
        <authorList>
            <person name="De Canck E."/>
        </authorList>
    </citation>
    <scope>NUCLEOTIDE SEQUENCE [LARGE SCALE GENOMIC DNA]</scope>
    <source>
        <strain evidence="1 2">LMG 28688</strain>
    </source>
</reference>
<keyword evidence="2" id="KW-1185">Reference proteome</keyword>
<protein>
    <submittedName>
        <fullName evidence="1">Uncharacterized protein</fullName>
    </submittedName>
</protein>
<sequence>MAPSQTPNGLVTKSDRRGALCSVLSSAADWPDTLQQQHYALQNA</sequence>
<dbReference type="AlphaFoldDB" id="A0A6J5G0T9"/>
<evidence type="ECO:0000313" key="2">
    <source>
        <dbReference type="Proteomes" id="UP000494119"/>
    </source>
</evidence>
<organism evidence="1 2">
    <name type="scientific">Paraburkholderia caffeinitolerans</name>
    <dbReference type="NCBI Taxonomy" id="1723730"/>
    <lineage>
        <taxon>Bacteria</taxon>
        <taxon>Pseudomonadati</taxon>
        <taxon>Pseudomonadota</taxon>
        <taxon>Betaproteobacteria</taxon>
        <taxon>Burkholderiales</taxon>
        <taxon>Burkholderiaceae</taxon>
        <taxon>Paraburkholderia</taxon>
    </lineage>
</organism>
<dbReference type="EMBL" id="CADIKL010000014">
    <property type="protein sequence ID" value="CAB3791309.1"/>
    <property type="molecule type" value="Genomic_DNA"/>
</dbReference>
<gene>
    <name evidence="1" type="ORF">LMG28688_03296</name>
</gene>
<name>A0A6J5G0T9_9BURK</name>
<evidence type="ECO:0000313" key="1">
    <source>
        <dbReference type="EMBL" id="CAB3791309.1"/>
    </source>
</evidence>
<accession>A0A6J5G0T9</accession>
<dbReference type="Proteomes" id="UP000494119">
    <property type="component" value="Unassembled WGS sequence"/>
</dbReference>
<proteinExistence type="predicted"/>